<protein>
    <submittedName>
        <fullName evidence="1">Uncharacterized protein</fullName>
    </submittedName>
</protein>
<reference evidence="1" key="1">
    <citation type="journal article" date="2020" name="Nature">
        <title>Giant virus diversity and host interactions through global metagenomics.</title>
        <authorList>
            <person name="Schulz F."/>
            <person name="Roux S."/>
            <person name="Paez-Espino D."/>
            <person name="Jungbluth S."/>
            <person name="Walsh D.A."/>
            <person name="Denef V.J."/>
            <person name="McMahon K.D."/>
            <person name="Konstantinidis K.T."/>
            <person name="Eloe-Fadrosh E.A."/>
            <person name="Kyrpides N.C."/>
            <person name="Woyke T."/>
        </authorList>
    </citation>
    <scope>NUCLEOTIDE SEQUENCE</scope>
    <source>
        <strain evidence="1">GVMAG-M-3300023174-3</strain>
    </source>
</reference>
<sequence length="51" mass="5730">MSRTVAELKNAVNVFCGSVGFENRRKKSCNVRYSIGGYILGRKDLCENCKN</sequence>
<evidence type="ECO:0000313" key="1">
    <source>
        <dbReference type="EMBL" id="QHT18171.1"/>
    </source>
</evidence>
<dbReference type="EMBL" id="MN739649">
    <property type="protein sequence ID" value="QHT18171.1"/>
    <property type="molecule type" value="Genomic_DNA"/>
</dbReference>
<name>A0A6C0DNW2_9ZZZZ</name>
<accession>A0A6C0DNW2</accession>
<organism evidence="1">
    <name type="scientific">viral metagenome</name>
    <dbReference type="NCBI Taxonomy" id="1070528"/>
    <lineage>
        <taxon>unclassified sequences</taxon>
        <taxon>metagenomes</taxon>
        <taxon>organismal metagenomes</taxon>
    </lineage>
</organism>
<proteinExistence type="predicted"/>
<dbReference type="AlphaFoldDB" id="A0A6C0DNW2"/>